<dbReference type="RefSeq" id="WP_092560159.1">
    <property type="nucleotide sequence ID" value="NZ_FOYZ01000005.1"/>
</dbReference>
<dbReference type="Pfam" id="PF18988">
    <property type="entry name" value="DUF5721"/>
    <property type="match status" value="1"/>
</dbReference>
<gene>
    <name evidence="1" type="ORF">SAMN05661086_01596</name>
</gene>
<dbReference type="Proteomes" id="UP000199659">
    <property type="component" value="Unassembled WGS sequence"/>
</dbReference>
<sequence>MLLIKIIDVKSFMTKLLVQSVFDNFLLSEAEIMTCNLFQINGKVNEEWFNADEKEIIGTEEYMRWGELKSIIYEMIKGNKRPAFFKLVLMLNTENKKKLIHRVSGQSENEVSQFFLNMKYEKDEILITTGVGYTIFTMNRIWQNQWDSDLKKYLKYYEIAYEELT</sequence>
<dbReference type="AlphaFoldDB" id="A0A1I6JDL1"/>
<reference evidence="1 2" key="1">
    <citation type="submission" date="2016-10" db="EMBL/GenBank/DDBJ databases">
        <authorList>
            <person name="de Groot N.N."/>
        </authorList>
    </citation>
    <scope>NUCLEOTIDE SEQUENCE [LARGE SCALE GENOMIC DNA]</scope>
    <source>
        <strain evidence="1 2">743A</strain>
    </source>
</reference>
<evidence type="ECO:0000313" key="1">
    <source>
        <dbReference type="EMBL" id="SFR77103.1"/>
    </source>
</evidence>
<protein>
    <submittedName>
        <fullName evidence="1">Uncharacterized protein</fullName>
    </submittedName>
</protein>
<dbReference type="STRING" id="37658.SAMN05661086_01596"/>
<keyword evidence="2" id="KW-1185">Reference proteome</keyword>
<name>A0A1I6JDL1_9FIRM</name>
<dbReference type="EMBL" id="FOYZ01000005">
    <property type="protein sequence ID" value="SFR77103.1"/>
    <property type="molecule type" value="Genomic_DNA"/>
</dbReference>
<proteinExistence type="predicted"/>
<evidence type="ECO:0000313" key="2">
    <source>
        <dbReference type="Proteomes" id="UP000199659"/>
    </source>
</evidence>
<organism evidence="1 2">
    <name type="scientific">Anaeromicropila populeti</name>
    <dbReference type="NCBI Taxonomy" id="37658"/>
    <lineage>
        <taxon>Bacteria</taxon>
        <taxon>Bacillati</taxon>
        <taxon>Bacillota</taxon>
        <taxon>Clostridia</taxon>
        <taxon>Lachnospirales</taxon>
        <taxon>Lachnospiraceae</taxon>
        <taxon>Anaeromicropila</taxon>
    </lineage>
</organism>
<dbReference type="InterPro" id="IPR043779">
    <property type="entry name" value="DUF5721"/>
</dbReference>
<accession>A0A1I6JDL1</accession>
<dbReference type="OrthoDB" id="9787986at2"/>